<keyword evidence="2" id="KW-1185">Reference proteome</keyword>
<accession>A0AC60QYW1</accession>
<dbReference type="EMBL" id="JABSTQ010001324">
    <property type="protein sequence ID" value="KAG0444879.1"/>
    <property type="molecule type" value="Genomic_DNA"/>
</dbReference>
<feature type="non-terminal residue" evidence="1">
    <location>
        <position position="1"/>
    </location>
</feature>
<protein>
    <submittedName>
        <fullName evidence="1">Uncharacterized protein</fullName>
    </submittedName>
</protein>
<reference evidence="1 2" key="1">
    <citation type="journal article" date="2020" name="Cell">
        <title>Large-Scale Comparative Analyses of Tick Genomes Elucidate Their Genetic Diversity and Vector Capacities.</title>
        <authorList>
            <consortium name="Tick Genome and Microbiome Consortium (TIGMIC)"/>
            <person name="Jia N."/>
            <person name="Wang J."/>
            <person name="Shi W."/>
            <person name="Du L."/>
            <person name="Sun Y."/>
            <person name="Zhan W."/>
            <person name="Jiang J.F."/>
            <person name="Wang Q."/>
            <person name="Zhang B."/>
            <person name="Ji P."/>
            <person name="Bell-Sakyi L."/>
            <person name="Cui X.M."/>
            <person name="Yuan T.T."/>
            <person name="Jiang B.G."/>
            <person name="Yang W.F."/>
            <person name="Lam T.T."/>
            <person name="Chang Q.C."/>
            <person name="Ding S.J."/>
            <person name="Wang X.J."/>
            <person name="Zhu J.G."/>
            <person name="Ruan X.D."/>
            <person name="Zhao L."/>
            <person name="Wei J.T."/>
            <person name="Ye R.Z."/>
            <person name="Que T.C."/>
            <person name="Du C.H."/>
            <person name="Zhou Y.H."/>
            <person name="Cheng J.X."/>
            <person name="Dai P.F."/>
            <person name="Guo W.B."/>
            <person name="Han X.H."/>
            <person name="Huang E.J."/>
            <person name="Li L.F."/>
            <person name="Wei W."/>
            <person name="Gao Y.C."/>
            <person name="Liu J.Z."/>
            <person name="Shao H.Z."/>
            <person name="Wang X."/>
            <person name="Wang C.C."/>
            <person name="Yang T.C."/>
            <person name="Huo Q.B."/>
            <person name="Li W."/>
            <person name="Chen H.Y."/>
            <person name="Chen S.E."/>
            <person name="Zhou L.G."/>
            <person name="Ni X.B."/>
            <person name="Tian J.H."/>
            <person name="Sheng Y."/>
            <person name="Liu T."/>
            <person name="Pan Y.S."/>
            <person name="Xia L.Y."/>
            <person name="Li J."/>
            <person name="Zhao F."/>
            <person name="Cao W.C."/>
        </authorList>
    </citation>
    <scope>NUCLEOTIDE SEQUENCE [LARGE SCALE GENOMIC DNA]</scope>
    <source>
        <strain evidence="1">Iper-2018</strain>
    </source>
</reference>
<comment type="caution">
    <text evidence="1">The sequence shown here is derived from an EMBL/GenBank/DDBJ whole genome shotgun (WGS) entry which is preliminary data.</text>
</comment>
<name>A0AC60QYW1_IXOPE</name>
<feature type="non-terminal residue" evidence="1">
    <location>
        <position position="548"/>
    </location>
</feature>
<proteinExistence type="predicted"/>
<gene>
    <name evidence="1" type="ORF">HPB47_013283</name>
</gene>
<evidence type="ECO:0000313" key="2">
    <source>
        <dbReference type="Proteomes" id="UP000805193"/>
    </source>
</evidence>
<sequence length="548" mass="60862">LRTPALTRLLRAAPSIIFNATLCSPPLAAATLLLPATIVLHHHPIRSQLASLSRKRIAVEPFTRRSKKSNLVELEPRPIELEHYIAPSEQSSVEFLYIATVAELRIHPRRVAVAPAFLHALDALLLTGAARATAPGKQKKRRRRRKQGNIRRGASNVGGATVKEAKNQSVCGLVGNFSKHYASRRLTTSLNLMDKVPSQGEGKPNQIVCDADAAQKIQEMDCGQSSDETLQGGARKRKTNADLATNLAENEDNGQLTTVSEKHLQLRSILATLLAEESQENLITKILGLLTEITAKKKTSRKRSKTLKETETAKDSPTSNAKPSATHTQESRSKSISAPLQQENEATPPGEQQPLRQPQPSGKDTTKGGQDENAADNDDNGFIKVTNKRKRPRREPQPDTQKPNEHLKEVRIRPKSKTPMGEWKLEILGYLEKTLEIKREDVTLKYFPNSNTISVRTNSKEVLQKIMENYTYENAKGEKIEVSTYQAYWKKHIKGVIYDADITGEAESLIDLVDSKQVPVVAARRMGNTKTVAITFEGEKLPRSILFN</sequence>
<dbReference type="Proteomes" id="UP000805193">
    <property type="component" value="Unassembled WGS sequence"/>
</dbReference>
<evidence type="ECO:0000313" key="1">
    <source>
        <dbReference type="EMBL" id="KAG0444879.1"/>
    </source>
</evidence>
<organism evidence="1 2">
    <name type="scientific">Ixodes persulcatus</name>
    <name type="common">Taiga tick</name>
    <dbReference type="NCBI Taxonomy" id="34615"/>
    <lineage>
        <taxon>Eukaryota</taxon>
        <taxon>Metazoa</taxon>
        <taxon>Ecdysozoa</taxon>
        <taxon>Arthropoda</taxon>
        <taxon>Chelicerata</taxon>
        <taxon>Arachnida</taxon>
        <taxon>Acari</taxon>
        <taxon>Parasitiformes</taxon>
        <taxon>Ixodida</taxon>
        <taxon>Ixodoidea</taxon>
        <taxon>Ixodidae</taxon>
        <taxon>Ixodinae</taxon>
        <taxon>Ixodes</taxon>
    </lineage>
</organism>